<dbReference type="PROSITE" id="PS50928">
    <property type="entry name" value="ABC_TM1"/>
    <property type="match status" value="1"/>
</dbReference>
<dbReference type="PANTHER" id="PTHR30133">
    <property type="entry name" value="CATIONIC AMINO ACID TRANSPORTER, MEMBRANE COMPONENT"/>
    <property type="match status" value="1"/>
</dbReference>
<dbReference type="CDD" id="cd06261">
    <property type="entry name" value="TM_PBP2"/>
    <property type="match status" value="1"/>
</dbReference>
<dbReference type="Pfam" id="PF00528">
    <property type="entry name" value="BPD_transp_1"/>
    <property type="match status" value="1"/>
</dbReference>
<dbReference type="SUPFAM" id="SSF161098">
    <property type="entry name" value="MetI-like"/>
    <property type="match status" value="1"/>
</dbReference>
<gene>
    <name evidence="11" type="ORF">F9B74_04295</name>
</gene>
<keyword evidence="3 9" id="KW-0813">Transport</keyword>
<feature type="transmembrane region" description="Helical" evidence="9">
    <location>
        <begin position="63"/>
        <end position="81"/>
    </location>
</feature>
<keyword evidence="8 9" id="KW-0472">Membrane</keyword>
<feature type="transmembrane region" description="Helical" evidence="9">
    <location>
        <begin position="20"/>
        <end position="42"/>
    </location>
</feature>
<keyword evidence="12" id="KW-1185">Reference proteome</keyword>
<dbReference type="InterPro" id="IPR051613">
    <property type="entry name" value="ABC_transp_permease_HisMQ"/>
</dbReference>
<evidence type="ECO:0000256" key="6">
    <source>
        <dbReference type="ARBA" id="ARBA00022692"/>
    </source>
</evidence>
<evidence type="ECO:0000256" key="1">
    <source>
        <dbReference type="ARBA" id="ARBA00004429"/>
    </source>
</evidence>
<dbReference type="Gene3D" id="1.10.3720.10">
    <property type="entry name" value="MetI-like"/>
    <property type="match status" value="1"/>
</dbReference>
<dbReference type="InterPro" id="IPR000515">
    <property type="entry name" value="MetI-like"/>
</dbReference>
<dbReference type="RefSeq" id="WP_159991535.1">
    <property type="nucleotide sequence ID" value="NZ_CP047165.1"/>
</dbReference>
<keyword evidence="6 9" id="KW-0812">Transmembrane</keyword>
<comment type="caution">
    <text evidence="11">The sequence shown here is derived from an EMBL/GenBank/DDBJ whole genome shotgun (WGS) entry which is preliminary data.</text>
</comment>
<evidence type="ECO:0000256" key="8">
    <source>
        <dbReference type="ARBA" id="ARBA00023136"/>
    </source>
</evidence>
<dbReference type="NCBIfam" id="TIGR01726">
    <property type="entry name" value="HEQRo_perm_3TM"/>
    <property type="match status" value="1"/>
</dbReference>
<evidence type="ECO:0000256" key="9">
    <source>
        <dbReference type="RuleBase" id="RU363032"/>
    </source>
</evidence>
<evidence type="ECO:0000259" key="10">
    <source>
        <dbReference type="PROSITE" id="PS50928"/>
    </source>
</evidence>
<proteinExistence type="inferred from homology"/>
<evidence type="ECO:0000313" key="12">
    <source>
        <dbReference type="Proteomes" id="UP000477651"/>
    </source>
</evidence>
<keyword evidence="4" id="KW-1003">Cell membrane</keyword>
<comment type="subcellular location">
    <subcellularLocation>
        <location evidence="1">Cell inner membrane</location>
        <topology evidence="1">Multi-pass membrane protein</topology>
    </subcellularLocation>
    <subcellularLocation>
        <location evidence="9">Cell membrane</location>
        <topology evidence="9">Multi-pass membrane protein</topology>
    </subcellularLocation>
</comment>
<reference evidence="11 12" key="1">
    <citation type="submission" date="2020-02" db="EMBL/GenBank/DDBJ databases">
        <title>Pelistega sp. NLN82 were isolated from wild rodents of the Hainan Island.</title>
        <authorList>
            <person name="Niu N."/>
            <person name="Zhou J."/>
        </authorList>
    </citation>
    <scope>NUCLEOTIDE SEQUENCE [LARGE SCALE GENOMIC DNA]</scope>
    <source>
        <strain evidence="11 12">NLN82</strain>
    </source>
</reference>
<evidence type="ECO:0000256" key="4">
    <source>
        <dbReference type="ARBA" id="ARBA00022475"/>
    </source>
</evidence>
<dbReference type="AlphaFoldDB" id="A0A6L9Y6Y8"/>
<dbReference type="Proteomes" id="UP000477651">
    <property type="component" value="Unassembled WGS sequence"/>
</dbReference>
<comment type="similarity">
    <text evidence="2">Belongs to the binding-protein-dependent transport system permease family. HisMQ subfamily.</text>
</comment>
<organism evidence="11 12">
    <name type="scientific">Pelistega ratti</name>
    <dbReference type="NCBI Taxonomy" id="2652177"/>
    <lineage>
        <taxon>Bacteria</taxon>
        <taxon>Pseudomonadati</taxon>
        <taxon>Pseudomonadota</taxon>
        <taxon>Betaproteobacteria</taxon>
        <taxon>Burkholderiales</taxon>
        <taxon>Alcaligenaceae</taxon>
        <taxon>Pelistega</taxon>
    </lineage>
</organism>
<dbReference type="EMBL" id="JAAGYR010000006">
    <property type="protein sequence ID" value="NEN75548.1"/>
    <property type="molecule type" value="Genomic_DNA"/>
</dbReference>
<feature type="transmembrane region" description="Helical" evidence="9">
    <location>
        <begin position="93"/>
        <end position="117"/>
    </location>
</feature>
<name>A0A6L9Y6Y8_9BURK</name>
<keyword evidence="5" id="KW-0997">Cell inner membrane</keyword>
<feature type="transmembrane region" description="Helical" evidence="9">
    <location>
        <begin position="161"/>
        <end position="180"/>
    </location>
</feature>
<evidence type="ECO:0000256" key="2">
    <source>
        <dbReference type="ARBA" id="ARBA00010072"/>
    </source>
</evidence>
<dbReference type="GO" id="GO:0022857">
    <property type="term" value="F:transmembrane transporter activity"/>
    <property type="evidence" value="ECO:0007669"/>
    <property type="project" value="InterPro"/>
</dbReference>
<accession>A0A6L9Y6Y8</accession>
<keyword evidence="7 9" id="KW-1133">Transmembrane helix</keyword>
<feature type="domain" description="ABC transmembrane type-1" evidence="10">
    <location>
        <begin position="14"/>
        <end position="213"/>
    </location>
</feature>
<evidence type="ECO:0000256" key="5">
    <source>
        <dbReference type="ARBA" id="ARBA00022519"/>
    </source>
</evidence>
<dbReference type="PANTHER" id="PTHR30133:SF1">
    <property type="entry name" value="HISTIDINE TRANSPORT SYSTEM PERMEASE PROTEIN HISQ"/>
    <property type="match status" value="1"/>
</dbReference>
<evidence type="ECO:0000256" key="7">
    <source>
        <dbReference type="ARBA" id="ARBA00022989"/>
    </source>
</evidence>
<evidence type="ECO:0000256" key="3">
    <source>
        <dbReference type="ARBA" id="ARBA00022448"/>
    </source>
</evidence>
<feature type="transmembrane region" description="Helical" evidence="9">
    <location>
        <begin position="192"/>
        <end position="216"/>
    </location>
</feature>
<sequence>MFLDGYANQVLTGTIETIKLAFFSLLVAFVLGLLAAAGKLFGNWFFRVWAQVYTTVIRSIPDLVLMLLVFFGIQQLLNAFTDAIQIDQIDLDPFVTGILTIGFIYGAYFAETFRGAFLAVPKGQLEAGKAYGLTKYQIFMRILFPQMMRFALPGIGNNWLIVLKATALVSIIGLADIVLVSQQAGRATGKMFFFILVAGVIYLILTTLSNLVLWWLEKKYSAGVREAKL</sequence>
<evidence type="ECO:0000313" key="11">
    <source>
        <dbReference type="EMBL" id="NEN75548.1"/>
    </source>
</evidence>
<dbReference type="InterPro" id="IPR035906">
    <property type="entry name" value="MetI-like_sf"/>
</dbReference>
<protein>
    <submittedName>
        <fullName evidence="11">ABC transporter permease</fullName>
    </submittedName>
</protein>
<dbReference type="InterPro" id="IPR010065">
    <property type="entry name" value="AA_ABC_transptr_permease_3TM"/>
</dbReference>
<dbReference type="GO" id="GO:0043190">
    <property type="term" value="C:ATP-binding cassette (ABC) transporter complex"/>
    <property type="evidence" value="ECO:0007669"/>
    <property type="project" value="InterPro"/>
</dbReference>